<evidence type="ECO:0008006" key="4">
    <source>
        <dbReference type="Google" id="ProtNLM"/>
    </source>
</evidence>
<feature type="region of interest" description="Disordered" evidence="1">
    <location>
        <begin position="112"/>
        <end position="146"/>
    </location>
</feature>
<dbReference type="RefSeq" id="WP_078818392.1">
    <property type="nucleotide sequence ID" value="NZ_FUYJ01000008.1"/>
</dbReference>
<protein>
    <recommendedName>
        <fullName evidence="4">Gas vesicle protein</fullName>
    </recommendedName>
</protein>
<sequence>MGSNKLGKFILGGALLGAVVSMLDRSTRQMTVTSLRTSYEKALYYKENPDVVKNQLQEKKDQVQTLYEQVKGDVDYIKSQVDEIKTLTPQVKEMFTDTKEAFTDSKSEYEQIIQDESTAASASSAQEDTSLPPMVQKKNAVPVENH</sequence>
<keyword evidence="3" id="KW-1185">Reference proteome</keyword>
<evidence type="ECO:0000256" key="1">
    <source>
        <dbReference type="SAM" id="MobiDB-lite"/>
    </source>
</evidence>
<proteinExistence type="predicted"/>
<gene>
    <name evidence="2" type="ORF">SAMN04244570_3352</name>
</gene>
<dbReference type="EMBL" id="FUYJ01000008">
    <property type="protein sequence ID" value="SKB04214.1"/>
    <property type="molecule type" value="Genomic_DNA"/>
</dbReference>
<accession>A0A1T4YQT5</accession>
<feature type="compositionally biased region" description="Low complexity" evidence="1">
    <location>
        <begin position="114"/>
        <end position="130"/>
    </location>
</feature>
<dbReference type="AlphaFoldDB" id="A0A1T4YQT5"/>
<reference evidence="3" key="1">
    <citation type="submission" date="2017-02" db="EMBL/GenBank/DDBJ databases">
        <authorList>
            <person name="Varghese N."/>
            <person name="Submissions S."/>
        </authorList>
    </citation>
    <scope>NUCLEOTIDE SEQUENCE [LARGE SCALE GENOMIC DNA]</scope>
    <source>
        <strain evidence="3">DSM 23966</strain>
    </source>
</reference>
<evidence type="ECO:0000313" key="3">
    <source>
        <dbReference type="Proteomes" id="UP000190042"/>
    </source>
</evidence>
<evidence type="ECO:0000313" key="2">
    <source>
        <dbReference type="EMBL" id="SKB04214.1"/>
    </source>
</evidence>
<name>A0A1T4YQT5_9BACL</name>
<organism evidence="2 3">
    <name type="scientific">Sporosarcina newyorkensis</name>
    <dbReference type="NCBI Taxonomy" id="759851"/>
    <lineage>
        <taxon>Bacteria</taxon>
        <taxon>Bacillati</taxon>
        <taxon>Bacillota</taxon>
        <taxon>Bacilli</taxon>
        <taxon>Bacillales</taxon>
        <taxon>Caryophanaceae</taxon>
        <taxon>Sporosarcina</taxon>
    </lineage>
</organism>
<dbReference type="Proteomes" id="UP000190042">
    <property type="component" value="Unassembled WGS sequence"/>
</dbReference>